<proteinExistence type="predicted"/>
<accession>A0ABV7ZUM9</accession>
<evidence type="ECO:0000313" key="1">
    <source>
        <dbReference type="EMBL" id="MFC3851919.1"/>
    </source>
</evidence>
<name>A0ABV7ZUM9_9GAMM</name>
<evidence type="ECO:0000313" key="2">
    <source>
        <dbReference type="Proteomes" id="UP001595617"/>
    </source>
</evidence>
<dbReference type="RefSeq" id="WP_380693470.1">
    <property type="nucleotide sequence ID" value="NZ_JBHRYR010000002.1"/>
</dbReference>
<organism evidence="1 2">
    <name type="scientific">Saccharospirillum mangrovi</name>
    <dbReference type="NCBI Taxonomy" id="2161747"/>
    <lineage>
        <taxon>Bacteria</taxon>
        <taxon>Pseudomonadati</taxon>
        <taxon>Pseudomonadota</taxon>
        <taxon>Gammaproteobacteria</taxon>
        <taxon>Oceanospirillales</taxon>
        <taxon>Saccharospirillaceae</taxon>
        <taxon>Saccharospirillum</taxon>
    </lineage>
</organism>
<comment type="caution">
    <text evidence="1">The sequence shown here is derived from an EMBL/GenBank/DDBJ whole genome shotgun (WGS) entry which is preliminary data.</text>
</comment>
<dbReference type="EMBL" id="JBHRYR010000002">
    <property type="protein sequence ID" value="MFC3851919.1"/>
    <property type="molecule type" value="Genomic_DNA"/>
</dbReference>
<dbReference type="Proteomes" id="UP001595617">
    <property type="component" value="Unassembled WGS sequence"/>
</dbReference>
<protein>
    <recommendedName>
        <fullName evidence="3">SnoaL-like domain-containing protein</fullName>
    </recommendedName>
</protein>
<keyword evidence="2" id="KW-1185">Reference proteome</keyword>
<evidence type="ECO:0008006" key="3">
    <source>
        <dbReference type="Google" id="ProtNLM"/>
    </source>
</evidence>
<gene>
    <name evidence="1" type="ORF">ACFOOG_03645</name>
</gene>
<sequence length="201" mass="22379">MLRYSISRLIFAGTLFMALIPVALSQPAKHSHSEMQHLGAPAVMDTQQVDPMPLLNGQDAFAAVQEIVTLLQQDSSTDWSRVDIDALRDHLIDMHLVTLDADVDTEYVASGARYVIRSDAPRTAAAIQRMVTAHALWMQANSPWSAETTRREDGVVLRVTAEDSASVLQIRGLGFMGFMTYGNHHQPHHWAMARGEEIHEH</sequence>
<reference evidence="2" key="1">
    <citation type="journal article" date="2019" name="Int. J. Syst. Evol. Microbiol.">
        <title>The Global Catalogue of Microorganisms (GCM) 10K type strain sequencing project: providing services to taxonomists for standard genome sequencing and annotation.</title>
        <authorList>
            <consortium name="The Broad Institute Genomics Platform"/>
            <consortium name="The Broad Institute Genome Sequencing Center for Infectious Disease"/>
            <person name="Wu L."/>
            <person name="Ma J."/>
        </authorList>
    </citation>
    <scope>NUCLEOTIDE SEQUENCE [LARGE SCALE GENOMIC DNA]</scope>
    <source>
        <strain evidence="2">IBRC 10765</strain>
    </source>
</reference>